<dbReference type="Proteomes" id="UP001163835">
    <property type="component" value="Unassembled WGS sequence"/>
</dbReference>
<evidence type="ECO:0000313" key="2">
    <source>
        <dbReference type="Proteomes" id="UP001163835"/>
    </source>
</evidence>
<accession>A0ACC1TJI4</accession>
<sequence length="390" mass="45392">MTQQSHGLSSAGMGLVQNWGELSVTDPASLKYEQTLPEFEKVKGLPSNGIFEIEEGFKFIVPYKDGTHTVQLQCILFCSHGIIDRGTIFVRVVCACTHCAPNHCDWSGKKFVLKLSFPSVTRVLEKAFMDCCKEQAKGRTTTSMETALECAQVFYDIVQCHHWIYTYPQILHRDINHGNVMVRVKDRSKYGVFNDWDLAMWLDKRDGILTSQFRTGTRPYMAHEQHSPDWEGLHRYRHDVESLFYVILLLATLFSNPREKNHEHSKKRQPYTQWFTQGHDFLHLNKISIIFVASWQPTPTHFFSAFHGWLKRLHDTMNDGFLASAAYVNRQNEQLRQISHFNDDTLDNHFSYDKFVLIMHQFGEEDLATHGSEWQGKLRGLQKDEDERKK</sequence>
<gene>
    <name evidence="1" type="ORF">F5876DRAFT_70448</name>
</gene>
<evidence type="ECO:0000313" key="1">
    <source>
        <dbReference type="EMBL" id="KAJ3804660.1"/>
    </source>
</evidence>
<protein>
    <submittedName>
        <fullName evidence="1">Uncharacterized protein</fullName>
    </submittedName>
</protein>
<keyword evidence="2" id="KW-1185">Reference proteome</keyword>
<dbReference type="EMBL" id="MU795868">
    <property type="protein sequence ID" value="KAJ3804660.1"/>
    <property type="molecule type" value="Genomic_DNA"/>
</dbReference>
<proteinExistence type="predicted"/>
<organism evidence="1 2">
    <name type="scientific">Lentinula aff. lateritia</name>
    <dbReference type="NCBI Taxonomy" id="2804960"/>
    <lineage>
        <taxon>Eukaryota</taxon>
        <taxon>Fungi</taxon>
        <taxon>Dikarya</taxon>
        <taxon>Basidiomycota</taxon>
        <taxon>Agaricomycotina</taxon>
        <taxon>Agaricomycetes</taxon>
        <taxon>Agaricomycetidae</taxon>
        <taxon>Agaricales</taxon>
        <taxon>Marasmiineae</taxon>
        <taxon>Omphalotaceae</taxon>
        <taxon>Lentinula</taxon>
    </lineage>
</organism>
<name>A0ACC1TJI4_9AGAR</name>
<reference evidence="1" key="1">
    <citation type="submission" date="2022-09" db="EMBL/GenBank/DDBJ databases">
        <title>A Global Phylogenomic Analysis of the Shiitake Genus Lentinula.</title>
        <authorList>
            <consortium name="DOE Joint Genome Institute"/>
            <person name="Sierra-Patev S."/>
            <person name="Min B."/>
            <person name="Naranjo-Ortiz M."/>
            <person name="Looney B."/>
            <person name="Konkel Z."/>
            <person name="Slot J.C."/>
            <person name="Sakamoto Y."/>
            <person name="Steenwyk J.L."/>
            <person name="Rokas A."/>
            <person name="Carro J."/>
            <person name="Camarero S."/>
            <person name="Ferreira P."/>
            <person name="Molpeceres G."/>
            <person name="Ruiz-Duenas F.J."/>
            <person name="Serrano A."/>
            <person name="Henrissat B."/>
            <person name="Drula E."/>
            <person name="Hughes K.W."/>
            <person name="Mata J.L."/>
            <person name="Ishikawa N.K."/>
            <person name="Vargas-Isla R."/>
            <person name="Ushijima S."/>
            <person name="Smith C.A."/>
            <person name="Ahrendt S."/>
            <person name="Andreopoulos W."/>
            <person name="He G."/>
            <person name="Labutti K."/>
            <person name="Lipzen A."/>
            <person name="Ng V."/>
            <person name="Riley R."/>
            <person name="Sandor L."/>
            <person name="Barry K."/>
            <person name="Martinez A.T."/>
            <person name="Xiao Y."/>
            <person name="Gibbons J.G."/>
            <person name="Terashima K."/>
            <person name="Grigoriev I.V."/>
            <person name="Hibbett D.S."/>
        </authorList>
    </citation>
    <scope>NUCLEOTIDE SEQUENCE</scope>
    <source>
        <strain evidence="1">TMI1499</strain>
    </source>
</reference>
<comment type="caution">
    <text evidence="1">The sequence shown here is derived from an EMBL/GenBank/DDBJ whole genome shotgun (WGS) entry which is preliminary data.</text>
</comment>